<dbReference type="Proteomes" id="UP000034932">
    <property type="component" value="Unassembled WGS sequence"/>
</dbReference>
<comment type="caution">
    <text evidence="1">The sequence shown here is derived from an EMBL/GenBank/DDBJ whole genome shotgun (WGS) entry which is preliminary data.</text>
</comment>
<organism evidence="1 2">
    <name type="scientific">Candidatus Woesebacteria bacterium GW2011_GWB1_39_10b</name>
    <dbReference type="NCBI Taxonomy" id="1618573"/>
    <lineage>
        <taxon>Bacteria</taxon>
        <taxon>Candidatus Woeseibacteriota</taxon>
    </lineage>
</organism>
<accession>A0A0G0LZI2</accession>
<protein>
    <recommendedName>
        <fullName evidence="3">Deoxynucleoside kinase domain-containing protein</fullName>
    </recommendedName>
</protein>
<gene>
    <name evidence="1" type="ORF">UT19_C0012G0029</name>
</gene>
<dbReference type="SUPFAM" id="SSF52540">
    <property type="entry name" value="P-loop containing nucleoside triphosphate hydrolases"/>
    <property type="match status" value="1"/>
</dbReference>
<evidence type="ECO:0000313" key="1">
    <source>
        <dbReference type="EMBL" id="KKQ93440.1"/>
    </source>
</evidence>
<evidence type="ECO:0000313" key="2">
    <source>
        <dbReference type="Proteomes" id="UP000034932"/>
    </source>
</evidence>
<dbReference type="AlphaFoldDB" id="A0A0G0LZI2"/>
<dbReference type="InterPro" id="IPR027417">
    <property type="entry name" value="P-loop_NTPase"/>
</dbReference>
<dbReference type="EMBL" id="LBVW01000012">
    <property type="protein sequence ID" value="KKQ93440.1"/>
    <property type="molecule type" value="Genomic_DNA"/>
</dbReference>
<name>A0A0G0LZI2_9BACT</name>
<evidence type="ECO:0008006" key="3">
    <source>
        <dbReference type="Google" id="ProtNLM"/>
    </source>
</evidence>
<proteinExistence type="predicted"/>
<reference evidence="1 2" key="1">
    <citation type="journal article" date="2015" name="Nature">
        <title>rRNA introns, odd ribosomes, and small enigmatic genomes across a large radiation of phyla.</title>
        <authorList>
            <person name="Brown C.T."/>
            <person name="Hug L.A."/>
            <person name="Thomas B.C."/>
            <person name="Sharon I."/>
            <person name="Castelle C.J."/>
            <person name="Singh A."/>
            <person name="Wilkins M.J."/>
            <person name="Williams K.H."/>
            <person name="Banfield J.F."/>
        </authorList>
    </citation>
    <scope>NUCLEOTIDE SEQUENCE [LARGE SCALE GENOMIC DNA]</scope>
</reference>
<dbReference type="Gene3D" id="3.40.50.300">
    <property type="entry name" value="P-loop containing nucleotide triphosphate hydrolases"/>
    <property type="match status" value="1"/>
</dbReference>
<sequence>MKNDRDFRGGSDAEQVYKEYAGTVLPYLGWPAWPPKEVPQSSEWYKKPIYVLPKYPHMPQACFIGLDGTPHAGKTSLADSLAKKYVQSSNHTLHKINPDDLYVQGADGIMYVAISQIFPTLEDELPVPMEKNDWYTNLWHQFNKQLFWENRIYELIRTAKLNETRLVLGQRSPIDQTVFSYSLATHNSDPDFSIPEDFKELAYDLYLKTVIGSQTLVQFVDAEVFVGTDKKQSQIRRKAMGVTSKGIAGSPFFNDLSAWYGYWIENVWPKLYDLHGTGLLVLDGTKPIEENTEILLKYVKEANKRCLVDITR</sequence>